<dbReference type="RefSeq" id="WP_034802010.1">
    <property type="nucleotide sequence ID" value="NZ_CP015881.1"/>
</dbReference>
<dbReference type="Proteomes" id="UP001214094">
    <property type="component" value="Plasmid unnamedA"/>
</dbReference>
<gene>
    <name evidence="3" type="ORF">P4B07_23430</name>
</gene>
<feature type="transmembrane region" description="Helical" evidence="1">
    <location>
        <begin position="180"/>
        <end position="200"/>
    </location>
</feature>
<feature type="transmembrane region" description="Helical" evidence="1">
    <location>
        <begin position="101"/>
        <end position="118"/>
    </location>
</feature>
<accession>A0ABY8HQ19</accession>
<proteinExistence type="predicted"/>
<keyword evidence="3" id="KW-0614">Plasmid</keyword>
<evidence type="ECO:0000259" key="2">
    <source>
        <dbReference type="Pfam" id="PF00892"/>
    </source>
</evidence>
<keyword evidence="1" id="KW-0812">Transmembrane</keyword>
<feature type="transmembrane region" description="Helical" evidence="1">
    <location>
        <begin position="76"/>
        <end position="95"/>
    </location>
</feature>
<evidence type="ECO:0000256" key="1">
    <source>
        <dbReference type="SAM" id="Phobius"/>
    </source>
</evidence>
<keyword evidence="1" id="KW-0472">Membrane</keyword>
<keyword evidence="1" id="KW-1133">Transmembrane helix</keyword>
<dbReference type="EMBL" id="CP121309">
    <property type="protein sequence ID" value="WFP94168.1"/>
    <property type="molecule type" value="Genomic_DNA"/>
</dbReference>
<sequence length="294" mass="31953">MSPKTRGYLFAFLAICIFAGQDAITKYLGDRYPALFITMIRFWAFALFVFAFAASSSGGLRKTAHTRHPWLQVVRGLLLVAEIVVIVISYVHAGLAMSQSIFQATPLIITILSIPLLGETVGWRRGAAILIGLIGVLVIINPVNVHFDMSLLLPLAASVLFALYSIATRAVSREDSAVTSLFYAGVVGAVAISLVGPFYWTEVVPSDWFALAALCVCGTLSHFFLIKAYGLLPAAEVQPVTYFQLVLNVIFAVMLFGETITHNMIVGALIVVGAGLFTIWREHQLARRSSVSRA</sequence>
<dbReference type="SUPFAM" id="SSF103481">
    <property type="entry name" value="Multidrug resistance efflux transporter EmrE"/>
    <property type="match status" value="2"/>
</dbReference>
<feature type="transmembrane region" description="Helical" evidence="1">
    <location>
        <begin position="240"/>
        <end position="257"/>
    </location>
</feature>
<dbReference type="PANTHER" id="PTHR22911:SF103">
    <property type="entry name" value="BLR2811 PROTEIN"/>
    <property type="match status" value="1"/>
</dbReference>
<organism evidence="3 4">
    <name type="scientific">Ensifer adhaerens</name>
    <name type="common">Sinorhizobium morelense</name>
    <dbReference type="NCBI Taxonomy" id="106592"/>
    <lineage>
        <taxon>Bacteria</taxon>
        <taxon>Pseudomonadati</taxon>
        <taxon>Pseudomonadota</taxon>
        <taxon>Alphaproteobacteria</taxon>
        <taxon>Hyphomicrobiales</taxon>
        <taxon>Rhizobiaceae</taxon>
        <taxon>Sinorhizobium/Ensifer group</taxon>
        <taxon>Ensifer</taxon>
    </lineage>
</organism>
<feature type="transmembrane region" description="Helical" evidence="1">
    <location>
        <begin position="149"/>
        <end position="168"/>
    </location>
</feature>
<feature type="transmembrane region" description="Helical" evidence="1">
    <location>
        <begin position="125"/>
        <end position="143"/>
    </location>
</feature>
<dbReference type="PANTHER" id="PTHR22911">
    <property type="entry name" value="ACYL-MALONYL CONDENSING ENZYME-RELATED"/>
    <property type="match status" value="1"/>
</dbReference>
<geneLocation type="plasmid" evidence="3 4">
    <name>unnamedA</name>
</geneLocation>
<dbReference type="GeneID" id="29520745"/>
<dbReference type="InterPro" id="IPR037185">
    <property type="entry name" value="EmrE-like"/>
</dbReference>
<dbReference type="Pfam" id="PF00892">
    <property type="entry name" value="EamA"/>
    <property type="match status" value="2"/>
</dbReference>
<feature type="domain" description="EamA" evidence="2">
    <location>
        <begin position="6"/>
        <end position="140"/>
    </location>
</feature>
<evidence type="ECO:0000313" key="4">
    <source>
        <dbReference type="Proteomes" id="UP001214094"/>
    </source>
</evidence>
<feature type="transmembrane region" description="Helical" evidence="1">
    <location>
        <begin position="33"/>
        <end position="55"/>
    </location>
</feature>
<name>A0ABY8HQ19_ENSAD</name>
<feature type="transmembrane region" description="Helical" evidence="1">
    <location>
        <begin position="263"/>
        <end position="280"/>
    </location>
</feature>
<feature type="transmembrane region" description="Helical" evidence="1">
    <location>
        <begin position="206"/>
        <end position="228"/>
    </location>
</feature>
<keyword evidence="4" id="KW-1185">Reference proteome</keyword>
<feature type="domain" description="EamA" evidence="2">
    <location>
        <begin position="151"/>
        <end position="277"/>
    </location>
</feature>
<dbReference type="InterPro" id="IPR000620">
    <property type="entry name" value="EamA_dom"/>
</dbReference>
<protein>
    <submittedName>
        <fullName evidence="3">DMT family transporter</fullName>
    </submittedName>
</protein>
<evidence type="ECO:0000313" key="3">
    <source>
        <dbReference type="EMBL" id="WFP94168.1"/>
    </source>
</evidence>
<reference evidence="3 4" key="1">
    <citation type="submission" date="2023-03" db="EMBL/GenBank/DDBJ databases">
        <title>Comparative genome and transcriptome analysis combination mining strategies for increasing vitamin B12 production of Ensifer adhaerens strain.</title>
        <authorList>
            <person name="Yongheng L."/>
        </authorList>
    </citation>
    <scope>NUCLEOTIDE SEQUENCE [LARGE SCALE GENOMIC DNA]</scope>
    <source>
        <strain evidence="3 4">Casida A-T305</strain>
        <plasmid evidence="3 4">unnamedA</plasmid>
    </source>
</reference>